<feature type="signal peptide" evidence="2">
    <location>
        <begin position="1"/>
        <end position="19"/>
    </location>
</feature>
<evidence type="ECO:0000313" key="3">
    <source>
        <dbReference type="EMBL" id="MDN3724540.1"/>
    </source>
</evidence>
<dbReference type="EMBL" id="JAUGQQ010000005">
    <property type="protein sequence ID" value="MDN3724540.1"/>
    <property type="molecule type" value="Genomic_DNA"/>
</dbReference>
<feature type="chain" id="PRO_5046391079" evidence="2">
    <location>
        <begin position="20"/>
        <end position="245"/>
    </location>
</feature>
<comment type="caution">
    <text evidence="3">The sequence shown here is derived from an EMBL/GenBank/DDBJ whole genome shotgun (WGS) entry which is preliminary data.</text>
</comment>
<evidence type="ECO:0000256" key="2">
    <source>
        <dbReference type="SAM" id="SignalP"/>
    </source>
</evidence>
<accession>A0ABT8DKV8</accession>
<dbReference type="Proteomes" id="UP001244787">
    <property type="component" value="Unassembled WGS sequence"/>
</dbReference>
<keyword evidence="1 2" id="KW-0732">Signal</keyword>
<name>A0ABT8DKV8_9FLAO</name>
<reference evidence="3 4" key="1">
    <citation type="submission" date="2023-06" db="EMBL/GenBank/DDBJ databases">
        <authorList>
            <person name="Ye Y.-Q."/>
            <person name="Du Z.-J."/>
        </authorList>
    </citation>
    <scope>NUCLEOTIDE SEQUENCE [LARGE SCALE GENOMIC DNA]</scope>
    <source>
        <strain evidence="3 4">SDUM287046</strain>
    </source>
</reference>
<protein>
    <submittedName>
        <fullName evidence="3">T9SS type A sorting domain-containing protein</fullName>
    </submittedName>
</protein>
<dbReference type="RefSeq" id="WP_290254631.1">
    <property type="nucleotide sequence ID" value="NZ_JAUGQQ010000005.1"/>
</dbReference>
<gene>
    <name evidence="3" type="ORF">QRD02_09105</name>
</gene>
<dbReference type="InterPro" id="IPR026444">
    <property type="entry name" value="Secre_tail"/>
</dbReference>
<organism evidence="3 4">
    <name type="scientific">Aequorivita aurantiaca</name>
    <dbReference type="NCBI Taxonomy" id="3053356"/>
    <lineage>
        <taxon>Bacteria</taxon>
        <taxon>Pseudomonadati</taxon>
        <taxon>Bacteroidota</taxon>
        <taxon>Flavobacteriia</taxon>
        <taxon>Flavobacteriales</taxon>
        <taxon>Flavobacteriaceae</taxon>
        <taxon>Aequorivita</taxon>
    </lineage>
</organism>
<proteinExistence type="predicted"/>
<dbReference type="NCBIfam" id="TIGR04183">
    <property type="entry name" value="Por_Secre_tail"/>
    <property type="match status" value="1"/>
</dbReference>
<evidence type="ECO:0000313" key="4">
    <source>
        <dbReference type="Proteomes" id="UP001244787"/>
    </source>
</evidence>
<evidence type="ECO:0000256" key="1">
    <source>
        <dbReference type="ARBA" id="ARBA00022729"/>
    </source>
</evidence>
<keyword evidence="4" id="KW-1185">Reference proteome</keyword>
<sequence length="245" mass="26747">MKLKLLFLTILGSVSIANAQYTVRDINGVELKNGDILEFTEFGYGTSANYEFFVTNDNPSEEIHTRIEYIGAVNTDGSMLEICYANQCYIGFTPGATIPTAPEVFTIAVGETTGEGNHFLNGDGGNGVDIIEYTCAFHQYEADGVTEIGTPLTFTYRYNPGLIGVNENSKVNLTIQSTLISNEMVLNVKEPVSMLVYNLQGGVVKQARFEAGVQTVNMSDLSAQTYIVKFNNEKGATQTTKIIVQ</sequence>